<sequence length="125" mass="14314">MNSTYTVDHLYKSQIPDAPSTGFWHESHAEQPAKFLDLPHIAKVVGLAFSLAVSPVTAITDPWLVERRRRDAVVTMSIYQEVLGRFISRAEALRIARKILEQAERERLIFAEYEAARGVQWENHP</sequence>
<dbReference type="AlphaFoldDB" id="A0A445MY60"/>
<dbReference type="EMBL" id="OJIN01000146">
    <property type="protein sequence ID" value="SPD74416.1"/>
    <property type="molecule type" value="Genomic_DNA"/>
</dbReference>
<name>A0A445MY60_9BACT</name>
<gene>
    <name evidence="1" type="ORF">PITCH_A230102</name>
</gene>
<reference evidence="1" key="1">
    <citation type="submission" date="2018-01" db="EMBL/GenBank/DDBJ databases">
        <authorList>
            <person name="Regsiter A."/>
            <person name="William W."/>
        </authorList>
    </citation>
    <scope>NUCLEOTIDE SEQUENCE</scope>
    <source>
        <strain evidence="1">TRIP AH-1</strain>
    </source>
</reference>
<organism evidence="1">
    <name type="scientific">uncultured Desulfobacterium sp</name>
    <dbReference type="NCBI Taxonomy" id="201089"/>
    <lineage>
        <taxon>Bacteria</taxon>
        <taxon>Pseudomonadati</taxon>
        <taxon>Thermodesulfobacteriota</taxon>
        <taxon>Desulfobacteria</taxon>
        <taxon>Desulfobacterales</taxon>
        <taxon>Desulfobacteriaceae</taxon>
        <taxon>Desulfobacterium</taxon>
        <taxon>environmental samples</taxon>
    </lineage>
</organism>
<protein>
    <submittedName>
        <fullName evidence="1">Uncharacterized protein</fullName>
    </submittedName>
</protein>
<evidence type="ECO:0000313" key="1">
    <source>
        <dbReference type="EMBL" id="SPD74416.1"/>
    </source>
</evidence>
<accession>A0A445MY60</accession>
<proteinExistence type="predicted"/>